<dbReference type="EMBL" id="CP001684">
    <property type="protein sequence ID" value="ACV22916.1"/>
    <property type="molecule type" value="Genomic_DNA"/>
</dbReference>
<dbReference type="HOGENOM" id="CLU_080649_0_0_11"/>
<gene>
    <name evidence="2" type="ordered locus">Shel_19000</name>
</gene>
<sequence length="295" mass="32357">MDDKLNDFNLLTRRPIIDILIGDASLDDEDTKMPRQSGPMLVGLLNKYGSPTEYGPGGKSRWMYMEDLLKHCIANGTVQDLMAEFFSIGHFANELSGMSADQVRNEHNRIATLAIERINGELLFGKKKLVVTGKSFAIRDADAKVTIAAPAIKRIDREYVRDIAKRASNDVENGDYDSALTKSRTLLEESFCYVIELAGENPEAKGDIGKLFKQVRNLYSMHTGPEVDGRINEIVSGLIKAVSGIGDLRNAQSDAHGVGAKRMAISDYHAQLAVNASATVSEFVLQVAANKHRSA</sequence>
<protein>
    <recommendedName>
        <fullName evidence="1">Abortive infection protein-like C-terminal domain-containing protein</fullName>
    </recommendedName>
</protein>
<proteinExistence type="predicted"/>
<dbReference type="Pfam" id="PF14355">
    <property type="entry name" value="Abi_C"/>
    <property type="match status" value="1"/>
</dbReference>
<dbReference type="STRING" id="471855.Shel_19000"/>
<dbReference type="RefSeq" id="WP_012799018.1">
    <property type="nucleotide sequence ID" value="NC_013165.1"/>
</dbReference>
<evidence type="ECO:0000313" key="2">
    <source>
        <dbReference type="EMBL" id="ACV22916.1"/>
    </source>
</evidence>
<name>C7N7N1_SLAHD</name>
<dbReference type="InterPro" id="IPR026001">
    <property type="entry name" value="Abi-like_C"/>
</dbReference>
<keyword evidence="3" id="KW-1185">Reference proteome</keyword>
<feature type="domain" description="Abortive infection protein-like C-terminal" evidence="1">
    <location>
        <begin position="210"/>
        <end position="285"/>
    </location>
</feature>
<evidence type="ECO:0000313" key="3">
    <source>
        <dbReference type="Proteomes" id="UP000002026"/>
    </source>
</evidence>
<dbReference type="eggNOG" id="ENOG502ZB18">
    <property type="taxonomic scope" value="Bacteria"/>
</dbReference>
<accession>C7N7N1</accession>
<dbReference type="KEGG" id="shi:Shel_19000"/>
<dbReference type="AlphaFoldDB" id="C7N7N1"/>
<dbReference type="Proteomes" id="UP000002026">
    <property type="component" value="Chromosome"/>
</dbReference>
<reference evidence="2 3" key="1">
    <citation type="journal article" date="2009" name="Stand. Genomic Sci.">
        <title>Complete genome sequence of Slackia heliotrinireducens type strain (RHS 1).</title>
        <authorList>
            <person name="Pukall R."/>
            <person name="Lapidus A."/>
            <person name="Nolan M."/>
            <person name="Copeland A."/>
            <person name="Glavina Del Rio T."/>
            <person name="Lucas S."/>
            <person name="Chen F."/>
            <person name="Tice H."/>
            <person name="Cheng J.F."/>
            <person name="Chertkov O."/>
            <person name="Bruce D."/>
            <person name="Goodwin L."/>
            <person name="Kuske C."/>
            <person name="Brettin T."/>
            <person name="Detter J.C."/>
            <person name="Han C."/>
            <person name="Pitluck S."/>
            <person name="Pati A."/>
            <person name="Mavrommatis K."/>
            <person name="Ivanova N."/>
            <person name="Ovchinnikova G."/>
            <person name="Chen A."/>
            <person name="Palaniappan K."/>
            <person name="Schneider S."/>
            <person name="Rohde M."/>
            <person name="Chain P."/>
            <person name="D'haeseleer P."/>
            <person name="Goker M."/>
            <person name="Bristow J."/>
            <person name="Eisen J.A."/>
            <person name="Markowitz V."/>
            <person name="Kyrpides N.C."/>
            <person name="Klenk H.P."/>
            <person name="Hugenholtz P."/>
        </authorList>
    </citation>
    <scope>NUCLEOTIDE SEQUENCE [LARGE SCALE GENOMIC DNA]</scope>
    <source>
        <strain evidence="3">ATCC 29202 / DSM 20476 / NCTC 11029 / RHS 1</strain>
    </source>
</reference>
<evidence type="ECO:0000259" key="1">
    <source>
        <dbReference type="Pfam" id="PF14355"/>
    </source>
</evidence>
<organism evidence="2 3">
    <name type="scientific">Slackia heliotrinireducens (strain ATCC 29202 / DSM 20476 / NCTC 11029 / RHS 1)</name>
    <name type="common">Peptococcus heliotrinreducens</name>
    <dbReference type="NCBI Taxonomy" id="471855"/>
    <lineage>
        <taxon>Bacteria</taxon>
        <taxon>Bacillati</taxon>
        <taxon>Actinomycetota</taxon>
        <taxon>Coriobacteriia</taxon>
        <taxon>Eggerthellales</taxon>
        <taxon>Eggerthellaceae</taxon>
        <taxon>Slackia</taxon>
    </lineage>
</organism>